<sequence length="910" mass="102097">MASLLRKLRPSVPHVAVETEDSISSYEYSLAVVYTGPPLSCSIPEIPAFKIDQIPVATIAPLSHDDFSLPVIQPLGKIHNKRITDSAIPSCLNSRVIKSPSLQDSVNGESSNTLCLDSCTIKSLPLPCDGIGDEIHENRDTLKVPNVRDGIFLPTTSDTTESGPGSGSGSTSLFASSDEISSFREDEQTPTPKHAKRVSVTFCDPESNFTMETDSDELGDSRFESVPVMTPARAVRPGKKGSCYKCLKGNRFTQKEVCIVCRAKYCRSCVVKAMGSMPQGRKCVTCIGYRIDESKRRKLGKSSRMMKQLLSELIVSQVMRDERSCEANQIPPELVCVNLQPLNREQLLLLLYSPNPPKQLKPGSYWYDKASGFWGKEGQPPSEIISPQLDVGGRLHRHASNGNTKVTINDREVTNKERFILKLAGVPCEGTPNFWLNYDGSYREEGQKNDRGRIWDKWQARFASVILSLPVPSKSVALAYESETANKESLSQNILHKFLLVGSVNSGACTIFKQAKLLYNVPFSENELQNIKLVIQSNLFTYLGILLEGRANFEEESLLENRKRCHVDESSSSAGNICSDDVETTTYSIGPQLKAFSDWLLKCMVSGNLDAIFPAATREYGALVEDLWRDKAIQATYDRRNELKLLPRSANYFLDRAVEISKIDYEPSDMDILYAEGISLTNSLASMEFCFPKSGSEESLYPEYQHESSLRYQLIRVHPTSLGEKCKWLEMFEDTDVVIFSVALSDYNEYTTDSKGVSTNKMLVAKSLFENIIAHPTFKNKKFLLVLTKFDLLEEKIEHIPLTQCEWFSDFHPFISFNHKRGCSSSSNNNNNPSLAQSAFQYIAVKFKRLFFSLTSRILFVSLVNGLERDTIDEALRYGREVMEWEKWDPSFVTDPKSDITSSFDEPSSS</sequence>
<dbReference type="FunFam" id="1.10.400.10:FF:000005">
    <property type="entry name" value="Extra-large guanine nucleotide-binding protein 3"/>
    <property type="match status" value="1"/>
</dbReference>
<protein>
    <submittedName>
        <fullName evidence="14">Guanine nucleotide-binding protein alpha-1 subunit</fullName>
    </submittedName>
</protein>
<keyword evidence="5" id="KW-0862">Zinc</keyword>
<keyword evidence="7 11" id="KW-0342">GTP-binding</keyword>
<evidence type="ECO:0000256" key="11">
    <source>
        <dbReference type="PIRSR" id="PIRSR601019-1"/>
    </source>
</evidence>
<dbReference type="GO" id="GO:0005634">
    <property type="term" value="C:nucleus"/>
    <property type="evidence" value="ECO:0007669"/>
    <property type="project" value="UniProtKB-SubCell"/>
</dbReference>
<evidence type="ECO:0000256" key="8">
    <source>
        <dbReference type="ARBA" id="ARBA00023224"/>
    </source>
</evidence>
<evidence type="ECO:0000256" key="12">
    <source>
        <dbReference type="PIRSR" id="PIRSR601019-2"/>
    </source>
</evidence>
<feature type="binding site" evidence="11">
    <location>
        <begin position="673"/>
        <end position="681"/>
    </location>
    <ligand>
        <name>GTP</name>
        <dbReference type="ChEBI" id="CHEBI:37565"/>
    </ligand>
</feature>
<keyword evidence="6" id="KW-0106">Calcium</keyword>
<organism evidence="14 15">
    <name type="scientific">Cajanus cajan</name>
    <name type="common">Pigeon pea</name>
    <name type="synonym">Cajanus indicus</name>
    <dbReference type="NCBI Taxonomy" id="3821"/>
    <lineage>
        <taxon>Eukaryota</taxon>
        <taxon>Viridiplantae</taxon>
        <taxon>Streptophyta</taxon>
        <taxon>Embryophyta</taxon>
        <taxon>Tracheophyta</taxon>
        <taxon>Spermatophyta</taxon>
        <taxon>Magnoliopsida</taxon>
        <taxon>eudicotyledons</taxon>
        <taxon>Gunneridae</taxon>
        <taxon>Pentapetalae</taxon>
        <taxon>rosids</taxon>
        <taxon>fabids</taxon>
        <taxon>Fabales</taxon>
        <taxon>Fabaceae</taxon>
        <taxon>Papilionoideae</taxon>
        <taxon>50 kb inversion clade</taxon>
        <taxon>NPAAA clade</taxon>
        <taxon>indigoferoid/millettioid clade</taxon>
        <taxon>Phaseoleae</taxon>
        <taxon>Cajanus</taxon>
    </lineage>
</organism>
<reference evidence="14 15" key="1">
    <citation type="journal article" date="2012" name="Nat. Biotechnol.">
        <title>Draft genome sequence of pigeonpea (Cajanus cajan), an orphan legume crop of resource-poor farmers.</title>
        <authorList>
            <person name="Varshney R.K."/>
            <person name="Chen W."/>
            <person name="Li Y."/>
            <person name="Bharti A.K."/>
            <person name="Saxena R.K."/>
            <person name="Schlueter J.A."/>
            <person name="Donoghue M.T."/>
            <person name="Azam S."/>
            <person name="Fan G."/>
            <person name="Whaley A.M."/>
            <person name="Farmer A.D."/>
            <person name="Sheridan J."/>
            <person name="Iwata A."/>
            <person name="Tuteja R."/>
            <person name="Penmetsa R.V."/>
            <person name="Wu W."/>
            <person name="Upadhyaya H.D."/>
            <person name="Yang S.P."/>
            <person name="Shah T."/>
            <person name="Saxena K.B."/>
            <person name="Michael T."/>
            <person name="McCombie W.R."/>
            <person name="Yang B."/>
            <person name="Zhang G."/>
            <person name="Yang H."/>
            <person name="Wang J."/>
            <person name="Spillane C."/>
            <person name="Cook D.R."/>
            <person name="May G.D."/>
            <person name="Xu X."/>
            <person name="Jackson S.A."/>
        </authorList>
    </citation>
    <scope>NUCLEOTIDE SEQUENCE [LARGE SCALE GENOMIC DNA]</scope>
    <source>
        <strain evidence="15">cv. Asha</strain>
    </source>
</reference>
<dbReference type="Pfam" id="PF00503">
    <property type="entry name" value="G-alpha"/>
    <property type="match status" value="1"/>
</dbReference>
<dbReference type="OrthoDB" id="5817230at2759"/>
<evidence type="ECO:0000256" key="7">
    <source>
        <dbReference type="ARBA" id="ARBA00023134"/>
    </source>
</evidence>
<dbReference type="Gene3D" id="3.40.50.300">
    <property type="entry name" value="P-loop containing nucleotide triphosphate hydrolases"/>
    <property type="match status" value="1"/>
</dbReference>
<evidence type="ECO:0000256" key="1">
    <source>
        <dbReference type="ARBA" id="ARBA00004123"/>
    </source>
</evidence>
<dbReference type="Gramene" id="C.cajan_11466.t">
    <property type="protein sequence ID" value="C.cajan_11466.t"/>
    <property type="gene ID" value="C.cajan_11466"/>
</dbReference>
<dbReference type="FunFam" id="3.40.50.300:FF:000692">
    <property type="entry name" value="Guanine nucleotide-binding protein subunit alpha"/>
    <property type="match status" value="1"/>
</dbReference>
<dbReference type="PROSITE" id="PS51882">
    <property type="entry name" value="G_ALPHA"/>
    <property type="match status" value="1"/>
</dbReference>
<dbReference type="PANTHER" id="PTHR36486:SF4">
    <property type="entry name" value="PH DOMAIN-CONTAINING PROTEIN"/>
    <property type="match status" value="1"/>
</dbReference>
<dbReference type="SUPFAM" id="SSF52540">
    <property type="entry name" value="P-loop containing nucleoside triphosphate hydrolases"/>
    <property type="match status" value="1"/>
</dbReference>
<dbReference type="InterPro" id="IPR011011">
    <property type="entry name" value="Znf_FYVE_PHD"/>
</dbReference>
<dbReference type="GO" id="GO:0007186">
    <property type="term" value="P:G protein-coupled receptor signaling pathway"/>
    <property type="evidence" value="ECO:0007669"/>
    <property type="project" value="InterPro"/>
</dbReference>
<dbReference type="GO" id="GO:0008270">
    <property type="term" value="F:zinc ion binding"/>
    <property type="evidence" value="ECO:0007669"/>
    <property type="project" value="UniProtKB-KW"/>
</dbReference>
<dbReference type="Gene3D" id="1.10.400.10">
    <property type="entry name" value="GI Alpha 1, domain 2-like"/>
    <property type="match status" value="1"/>
</dbReference>
<evidence type="ECO:0000256" key="6">
    <source>
        <dbReference type="ARBA" id="ARBA00022837"/>
    </source>
</evidence>
<accession>A0A151TEV1</accession>
<keyword evidence="4" id="KW-0863">Zinc-finger</keyword>
<evidence type="ECO:0000256" key="10">
    <source>
        <dbReference type="ARBA" id="ARBA00060880"/>
    </source>
</evidence>
<dbReference type="EMBL" id="CM003608">
    <property type="protein sequence ID" value="KYP65557.1"/>
    <property type="molecule type" value="Genomic_DNA"/>
</dbReference>
<dbReference type="InterPro" id="IPR027417">
    <property type="entry name" value="P-loop_NTPase"/>
</dbReference>
<dbReference type="OMA" id="MLPRSAN"/>
<feature type="binding site" evidence="12">
    <location>
        <position position="681"/>
    </location>
    <ligand>
        <name>Mg(2+)</name>
        <dbReference type="ChEBI" id="CHEBI:18420"/>
    </ligand>
</feature>
<keyword evidence="9" id="KW-0539">Nucleus</keyword>
<dbReference type="GO" id="GO:0005525">
    <property type="term" value="F:GTP binding"/>
    <property type="evidence" value="ECO:0007669"/>
    <property type="project" value="UniProtKB-KW"/>
</dbReference>
<keyword evidence="15" id="KW-1185">Reference proteome</keyword>
<comment type="subcellular location">
    <subcellularLocation>
        <location evidence="1">Nucleus</location>
    </subcellularLocation>
</comment>
<evidence type="ECO:0000256" key="4">
    <source>
        <dbReference type="ARBA" id="ARBA00022771"/>
    </source>
</evidence>
<dbReference type="AlphaFoldDB" id="A0A151TEV1"/>
<name>A0A151TEV1_CAJCA</name>
<gene>
    <name evidence="14" type="ORF">KK1_011803</name>
</gene>
<comment type="similarity">
    <text evidence="10">Belongs to the G-alpha family. XLG subfamily.</text>
</comment>
<dbReference type="GO" id="GO:0003924">
    <property type="term" value="F:GTPase activity"/>
    <property type="evidence" value="ECO:0007669"/>
    <property type="project" value="InterPro"/>
</dbReference>
<keyword evidence="8" id="KW-0807">Transducer</keyword>
<dbReference type="Proteomes" id="UP000075243">
    <property type="component" value="Chromosome 6"/>
</dbReference>
<evidence type="ECO:0000256" key="3">
    <source>
        <dbReference type="ARBA" id="ARBA00022741"/>
    </source>
</evidence>
<dbReference type="SUPFAM" id="SSF47895">
    <property type="entry name" value="Transducin (alpha subunit), insertion domain"/>
    <property type="match status" value="1"/>
</dbReference>
<evidence type="ECO:0000313" key="14">
    <source>
        <dbReference type="EMBL" id="KYP65557.1"/>
    </source>
</evidence>
<dbReference type="InterPro" id="IPR011025">
    <property type="entry name" value="GproteinA_insert"/>
</dbReference>
<proteinExistence type="inferred from homology"/>
<feature type="compositionally biased region" description="Low complexity" evidence="13">
    <location>
        <begin position="155"/>
        <end position="177"/>
    </location>
</feature>
<evidence type="ECO:0000313" key="15">
    <source>
        <dbReference type="Proteomes" id="UP000075243"/>
    </source>
</evidence>
<evidence type="ECO:0000256" key="2">
    <source>
        <dbReference type="ARBA" id="ARBA00022723"/>
    </source>
</evidence>
<dbReference type="SMART" id="SM00275">
    <property type="entry name" value="G_alpha"/>
    <property type="match status" value="1"/>
</dbReference>
<keyword evidence="12" id="KW-0460">Magnesium</keyword>
<dbReference type="InterPro" id="IPR053057">
    <property type="entry name" value="XLG_GTP-binding"/>
</dbReference>
<keyword evidence="3 11" id="KW-0547">Nucleotide-binding</keyword>
<dbReference type="GO" id="GO:0031683">
    <property type="term" value="F:G-protein beta/gamma-subunit complex binding"/>
    <property type="evidence" value="ECO:0007669"/>
    <property type="project" value="InterPro"/>
</dbReference>
<keyword evidence="2 12" id="KW-0479">Metal-binding</keyword>
<evidence type="ECO:0000256" key="13">
    <source>
        <dbReference type="SAM" id="MobiDB-lite"/>
    </source>
</evidence>
<dbReference type="InterPro" id="IPR001019">
    <property type="entry name" value="Gprotein_alpha_su"/>
</dbReference>
<dbReference type="STRING" id="3821.A0A151TEV1"/>
<dbReference type="PANTHER" id="PTHR36486">
    <property type="entry name" value="OS01G0977800 PROTEIN"/>
    <property type="match status" value="1"/>
</dbReference>
<dbReference type="SUPFAM" id="SSF57903">
    <property type="entry name" value="FYVE/PHD zinc finger"/>
    <property type="match status" value="1"/>
</dbReference>
<feature type="region of interest" description="Disordered" evidence="13">
    <location>
        <begin position="152"/>
        <end position="196"/>
    </location>
</feature>
<evidence type="ECO:0000256" key="9">
    <source>
        <dbReference type="ARBA" id="ARBA00023242"/>
    </source>
</evidence>
<evidence type="ECO:0000256" key="5">
    <source>
        <dbReference type="ARBA" id="ARBA00022833"/>
    </source>
</evidence>